<comment type="caution">
    <text evidence="4">The sequence shown here is derived from an EMBL/GenBank/DDBJ whole genome shotgun (WGS) entry which is preliminary data.</text>
</comment>
<evidence type="ECO:0000313" key="4">
    <source>
        <dbReference type="EMBL" id="PWE21184.1"/>
    </source>
</evidence>
<dbReference type="InterPro" id="IPR036291">
    <property type="entry name" value="NAD(P)-bd_dom_sf"/>
</dbReference>
<feature type="domain" description="DUF1731" evidence="3">
    <location>
        <begin position="235"/>
        <end position="281"/>
    </location>
</feature>
<dbReference type="PANTHER" id="PTHR11092:SF0">
    <property type="entry name" value="EPIMERASE FAMILY PROTEIN SDR39U1"/>
    <property type="match status" value="1"/>
</dbReference>
<dbReference type="InterPro" id="IPR001509">
    <property type="entry name" value="Epimerase_deHydtase"/>
</dbReference>
<sequence length="282" mass="31557">MKTIAISGASGFVGQSLVDFFSNKNYKVVQIKREVLNNPSKLDELISSSDVIINLSGANIINRWSESYKKLLVSSRLETTKKLTESINRVTNKPKLFISTSAVGIYDNKKTYDENGSFSNDFLSTLCQNWEKEAQKAKNSTTKMAIFRFGIVLGKNGGAFKKMITPFRLGLGGIIGSGKQYFSYIHIEDLVSAYDFVIENEFDGVFNCTAPTPTTNYEFTKTLGKLLKRPTIFPIPEFVLKLIFSEGAKVLSDGQSAVPKRLLDLKFNFKYKNIEESLKSLV</sequence>
<protein>
    <submittedName>
        <fullName evidence="4">TIGR01777 family protein</fullName>
    </submittedName>
</protein>
<evidence type="ECO:0000259" key="2">
    <source>
        <dbReference type="Pfam" id="PF01370"/>
    </source>
</evidence>
<accession>A0A2U2C0B8</accession>
<evidence type="ECO:0000313" key="5">
    <source>
        <dbReference type="Proteomes" id="UP000245014"/>
    </source>
</evidence>
<dbReference type="NCBIfam" id="TIGR01777">
    <property type="entry name" value="yfcH"/>
    <property type="match status" value="1"/>
</dbReference>
<dbReference type="AlphaFoldDB" id="A0A2U2C0B8"/>
<feature type="domain" description="NAD-dependent epimerase/dehydratase" evidence="2">
    <location>
        <begin position="4"/>
        <end position="201"/>
    </location>
</feature>
<dbReference type="Pfam" id="PF01370">
    <property type="entry name" value="Epimerase"/>
    <property type="match status" value="1"/>
</dbReference>
<dbReference type="SUPFAM" id="SSF51735">
    <property type="entry name" value="NAD(P)-binding Rossmann-fold domains"/>
    <property type="match status" value="1"/>
</dbReference>
<evidence type="ECO:0000259" key="3">
    <source>
        <dbReference type="Pfam" id="PF08338"/>
    </source>
</evidence>
<reference evidence="4 5" key="1">
    <citation type="submission" date="2018-05" db="EMBL/GenBank/DDBJ databases">
        <title>Antimicrobial susceptibility testing and genomic analysis of Arcobacter skirrowii strains and one Arcobacter butzleri isolated from German poultry farms.</title>
        <authorList>
            <person name="Haenel I."/>
            <person name="Hotzel H."/>
            <person name="Tomaso H."/>
            <person name="Busch A."/>
        </authorList>
    </citation>
    <scope>NUCLEOTIDE SEQUENCE [LARGE SCALE GENOMIC DNA]</scope>
    <source>
        <strain evidence="5">v</strain>
    </source>
</reference>
<organism evidence="4 5">
    <name type="scientific">Aliarcobacter skirrowii</name>
    <dbReference type="NCBI Taxonomy" id="28200"/>
    <lineage>
        <taxon>Bacteria</taxon>
        <taxon>Pseudomonadati</taxon>
        <taxon>Campylobacterota</taxon>
        <taxon>Epsilonproteobacteria</taxon>
        <taxon>Campylobacterales</taxon>
        <taxon>Arcobacteraceae</taxon>
        <taxon>Aliarcobacter</taxon>
    </lineage>
</organism>
<name>A0A2U2C0B8_9BACT</name>
<gene>
    <name evidence="4" type="ORF">DF188_06640</name>
</gene>
<comment type="similarity">
    <text evidence="1">Belongs to the NAD(P)-dependent epimerase/dehydratase family. SDR39U1 subfamily.</text>
</comment>
<dbReference type="EMBL" id="QEYI01000004">
    <property type="protein sequence ID" value="PWE21184.1"/>
    <property type="molecule type" value="Genomic_DNA"/>
</dbReference>
<dbReference type="STRING" id="28200.GCA_001572935_01919"/>
<dbReference type="RefSeq" id="WP_109158496.1">
    <property type="nucleotide sequence ID" value="NZ_QEYI01000004.1"/>
</dbReference>
<dbReference type="Proteomes" id="UP000245014">
    <property type="component" value="Unassembled WGS sequence"/>
</dbReference>
<dbReference type="InterPro" id="IPR010099">
    <property type="entry name" value="SDR39U1"/>
</dbReference>
<dbReference type="PANTHER" id="PTHR11092">
    <property type="entry name" value="SUGAR NUCLEOTIDE EPIMERASE RELATED"/>
    <property type="match status" value="1"/>
</dbReference>
<evidence type="ECO:0000256" key="1">
    <source>
        <dbReference type="ARBA" id="ARBA00009353"/>
    </source>
</evidence>
<dbReference type="Pfam" id="PF08338">
    <property type="entry name" value="DUF1731"/>
    <property type="match status" value="1"/>
</dbReference>
<dbReference type="Gene3D" id="3.40.50.720">
    <property type="entry name" value="NAD(P)-binding Rossmann-like Domain"/>
    <property type="match status" value="1"/>
</dbReference>
<proteinExistence type="inferred from homology"/>
<dbReference type="InterPro" id="IPR013549">
    <property type="entry name" value="DUF1731"/>
</dbReference>